<dbReference type="InterPro" id="IPR006204">
    <property type="entry name" value="GHMP_kinase_N_dom"/>
</dbReference>
<keyword evidence="2" id="KW-0547">Nucleotide-binding</keyword>
<reference evidence="8" key="1">
    <citation type="submission" date="2009-07" db="EMBL/GenBank/DDBJ databases">
        <authorList>
            <consortium name="US DOE Joint Genome Institute (JGI-PGF)"/>
            <person name="Lucas S."/>
            <person name="Copeland A."/>
            <person name="Lapidus A."/>
            <person name="Glavina del Rio T."/>
            <person name="Tice H."/>
            <person name="Bruce D."/>
            <person name="Goodwin L."/>
            <person name="Pitluck S."/>
            <person name="Larimer F."/>
            <person name="Land M.L."/>
            <person name="Mouttaki H."/>
            <person name="He Z."/>
            <person name="Zhou J."/>
            <person name="Hemme C.L."/>
        </authorList>
    </citation>
    <scope>NUCLEOTIDE SEQUENCE [LARGE SCALE GENOMIC DNA]</scope>
    <source>
        <strain evidence="8">DSM 2782</strain>
    </source>
</reference>
<evidence type="ECO:0000256" key="2">
    <source>
        <dbReference type="ARBA" id="ARBA00022741"/>
    </source>
</evidence>
<dbReference type="InterPro" id="IPR013750">
    <property type="entry name" value="GHMP_kinase_C_dom"/>
</dbReference>
<keyword evidence="4" id="KW-0067">ATP-binding</keyword>
<dbReference type="RefSeq" id="WP_004618824.1">
    <property type="nucleotide sequence ID" value="NZ_ACXX02000005.1"/>
</dbReference>
<feature type="domain" description="GHMP kinase N-terminal" evidence="6">
    <location>
        <begin position="72"/>
        <end position="155"/>
    </location>
</feature>
<dbReference type="STRING" id="588581.Cpap_2699"/>
<dbReference type="InterPro" id="IPR001174">
    <property type="entry name" value="HddA/FKP"/>
</dbReference>
<organism evidence="8 9">
    <name type="scientific">Ruminiclostridium papyrosolvens DSM 2782</name>
    <dbReference type="NCBI Taxonomy" id="588581"/>
    <lineage>
        <taxon>Bacteria</taxon>
        <taxon>Bacillati</taxon>
        <taxon>Bacillota</taxon>
        <taxon>Clostridia</taxon>
        <taxon>Eubacteriales</taxon>
        <taxon>Oscillospiraceae</taxon>
        <taxon>Ruminiclostridium</taxon>
    </lineage>
</organism>
<dbReference type="Pfam" id="PF08544">
    <property type="entry name" value="GHMP_kinases_C"/>
    <property type="match status" value="1"/>
</dbReference>
<evidence type="ECO:0000313" key="8">
    <source>
        <dbReference type="EMBL" id="EGD48013.1"/>
    </source>
</evidence>
<evidence type="ECO:0000256" key="3">
    <source>
        <dbReference type="ARBA" id="ARBA00022777"/>
    </source>
</evidence>
<keyword evidence="9" id="KW-1185">Reference proteome</keyword>
<dbReference type="InterPro" id="IPR036554">
    <property type="entry name" value="GHMP_kinase_C_sf"/>
</dbReference>
<dbReference type="OrthoDB" id="9812992at2"/>
<dbReference type="Proteomes" id="UP000003860">
    <property type="component" value="Unassembled WGS sequence"/>
</dbReference>
<dbReference type="GO" id="GO:0005524">
    <property type="term" value="F:ATP binding"/>
    <property type="evidence" value="ECO:0007669"/>
    <property type="project" value="UniProtKB-KW"/>
</dbReference>
<evidence type="ECO:0000256" key="1">
    <source>
        <dbReference type="ARBA" id="ARBA00022679"/>
    </source>
</evidence>
<dbReference type="Gene3D" id="3.30.230.120">
    <property type="match status" value="1"/>
</dbReference>
<feature type="domain" description="GHMP kinase C-terminal" evidence="7">
    <location>
        <begin position="232"/>
        <end position="302"/>
    </location>
</feature>
<proteinExistence type="inferred from homology"/>
<dbReference type="PANTHER" id="PTHR32463">
    <property type="entry name" value="L-FUCOSE KINASE"/>
    <property type="match status" value="1"/>
</dbReference>
<dbReference type="EMBL" id="ACXX02000005">
    <property type="protein sequence ID" value="EGD48013.1"/>
    <property type="molecule type" value="Genomic_DNA"/>
</dbReference>
<keyword evidence="1" id="KW-0808">Transferase</keyword>
<sequence>MVISKTPLRISFFGGGTDMQQFWREEEGCVLSCSINKYIHVIVNKSFDRLIHIKYFEQEDVDSIDKIKHDLVRETMRKAGIKGGVEVVILSDIPHTGSGLGSSSTLTVGLLNAFYTYCGKKVSKEILAQQACEIEIDILGKPIGKQDQYIAAYGGLNKIVFKPNGSVQVQQVEPIYNMLPALRKYLLLFYTGIGHKSEDILEEQTRLITHTRPVLRKIKEQVNDALKILSGEDLEKLGTLMQEGWRLKCQLASKISNNFLNELIERAFKAGAMGAKITGAGGGGFLLLICKPELQDSVRNKLGDLKEFSFDLEAGGTEILMDSENLRFA</sequence>
<dbReference type="AlphaFoldDB" id="F1TC98"/>
<dbReference type="SUPFAM" id="SSF54211">
    <property type="entry name" value="Ribosomal protein S5 domain 2-like"/>
    <property type="match status" value="1"/>
</dbReference>
<dbReference type="InterPro" id="IPR052203">
    <property type="entry name" value="GHMP_Kinase-Related"/>
</dbReference>
<dbReference type="eggNOG" id="COG2605">
    <property type="taxonomic scope" value="Bacteria"/>
</dbReference>
<comment type="similarity">
    <text evidence="5">Belongs to the GHMP kinase family.</text>
</comment>
<comment type="caution">
    <text evidence="8">The sequence shown here is derived from an EMBL/GenBank/DDBJ whole genome shotgun (WGS) entry which is preliminary data.</text>
</comment>
<dbReference type="SUPFAM" id="SSF55060">
    <property type="entry name" value="GHMP Kinase, C-terminal domain"/>
    <property type="match status" value="1"/>
</dbReference>
<dbReference type="PANTHER" id="PTHR32463:SF0">
    <property type="entry name" value="L-FUCOSE KINASE"/>
    <property type="match status" value="1"/>
</dbReference>
<evidence type="ECO:0000259" key="6">
    <source>
        <dbReference type="Pfam" id="PF00288"/>
    </source>
</evidence>
<dbReference type="PRINTS" id="PR00960">
    <property type="entry name" value="LMBPPROTEIN"/>
</dbReference>
<evidence type="ECO:0000259" key="7">
    <source>
        <dbReference type="Pfam" id="PF08544"/>
    </source>
</evidence>
<evidence type="ECO:0000313" key="9">
    <source>
        <dbReference type="Proteomes" id="UP000003860"/>
    </source>
</evidence>
<accession>F1TC98</accession>
<name>F1TC98_9FIRM</name>
<gene>
    <name evidence="8" type="ORF">Cpap_2699</name>
</gene>
<dbReference type="InterPro" id="IPR014606">
    <property type="entry name" value="Heptose_7-P_kinase"/>
</dbReference>
<protein>
    <submittedName>
        <fullName evidence="8">GHMP kinase</fullName>
    </submittedName>
</protein>
<dbReference type="GO" id="GO:0050201">
    <property type="term" value="F:fucokinase activity"/>
    <property type="evidence" value="ECO:0007669"/>
    <property type="project" value="TreeGrafter"/>
</dbReference>
<dbReference type="Pfam" id="PF00288">
    <property type="entry name" value="GHMP_kinases_N"/>
    <property type="match status" value="1"/>
</dbReference>
<keyword evidence="3 8" id="KW-0418">Kinase</keyword>
<evidence type="ECO:0000256" key="4">
    <source>
        <dbReference type="ARBA" id="ARBA00022840"/>
    </source>
</evidence>
<dbReference type="InterPro" id="IPR020568">
    <property type="entry name" value="Ribosomal_Su5_D2-typ_SF"/>
</dbReference>
<reference evidence="8" key="2">
    <citation type="submission" date="2011-01" db="EMBL/GenBank/DDBJ databases">
        <title>The Non-contiguous Finished genome of Clostridium papyrosolvens.</title>
        <authorList>
            <person name="Lucas S."/>
            <person name="Copeland A."/>
            <person name="Lapidus A."/>
            <person name="Cheng J.-F."/>
            <person name="Goodwin L."/>
            <person name="Pitluck S."/>
            <person name="Misra M."/>
            <person name="Chertkov O."/>
            <person name="Detter J.C."/>
            <person name="Han C."/>
            <person name="Tapia R."/>
            <person name="Land M."/>
            <person name="Hauser L."/>
            <person name="Kyrpides N."/>
            <person name="Ivanova N."/>
            <person name="Pagani I."/>
            <person name="Mouttaki H."/>
            <person name="He Z."/>
            <person name="Zhou J."/>
            <person name="Hemme C.L."/>
            <person name="Woyke T."/>
        </authorList>
    </citation>
    <scope>NUCLEOTIDE SEQUENCE [LARGE SCALE GENOMIC DNA]</scope>
    <source>
        <strain evidence="8">DSM 2782</strain>
    </source>
</reference>
<dbReference type="GO" id="GO:0042352">
    <property type="term" value="P:GDP-L-fucose salvage"/>
    <property type="evidence" value="ECO:0007669"/>
    <property type="project" value="TreeGrafter"/>
</dbReference>
<dbReference type="PIRSF" id="PIRSF036406">
    <property type="entry name" value="Hept_kin"/>
    <property type="match status" value="1"/>
</dbReference>
<evidence type="ECO:0000256" key="5">
    <source>
        <dbReference type="ARBA" id="ARBA00038121"/>
    </source>
</evidence>